<evidence type="ECO:0000256" key="1">
    <source>
        <dbReference type="SAM" id="SignalP"/>
    </source>
</evidence>
<dbReference type="SUPFAM" id="SSF53850">
    <property type="entry name" value="Periplasmic binding protein-like II"/>
    <property type="match status" value="1"/>
</dbReference>
<keyword evidence="1" id="KW-0732">Signal</keyword>
<protein>
    <submittedName>
        <fullName evidence="2">Sugar ABC transporter substrate-binding protein</fullName>
    </submittedName>
</protein>
<dbReference type="RefSeq" id="WP_213527154.1">
    <property type="nucleotide sequence ID" value="NZ_BOVJ01000014.1"/>
</dbReference>
<dbReference type="Pfam" id="PF01547">
    <property type="entry name" value="SBP_bac_1"/>
    <property type="match status" value="1"/>
</dbReference>
<dbReference type="Gene3D" id="3.40.190.10">
    <property type="entry name" value="Periplasmic binding protein-like II"/>
    <property type="match status" value="2"/>
</dbReference>
<evidence type="ECO:0000313" key="3">
    <source>
        <dbReference type="Proteomes" id="UP000680304"/>
    </source>
</evidence>
<organism evidence="2 3">
    <name type="scientific">Paenibacillus cisolokensis</name>
    <dbReference type="NCBI Taxonomy" id="1658519"/>
    <lineage>
        <taxon>Bacteria</taxon>
        <taxon>Bacillati</taxon>
        <taxon>Bacillota</taxon>
        <taxon>Bacilli</taxon>
        <taxon>Bacillales</taxon>
        <taxon>Paenibacillaceae</taxon>
        <taxon>Paenibacillus</taxon>
    </lineage>
</organism>
<name>A0ABQ4N151_9BACL</name>
<feature type="signal peptide" evidence="1">
    <location>
        <begin position="1"/>
        <end position="29"/>
    </location>
</feature>
<gene>
    <name evidence="2" type="ORF">PACILC2_04750</name>
</gene>
<comment type="caution">
    <text evidence="2">The sequence shown here is derived from an EMBL/GenBank/DDBJ whole genome shotgun (WGS) entry which is preliminary data.</text>
</comment>
<reference evidence="2 3" key="1">
    <citation type="submission" date="2021-04" db="EMBL/GenBank/DDBJ databases">
        <title>Draft genome sequence of Paenibacillus cisolokensis, LC2-13A.</title>
        <authorList>
            <person name="Uke A."/>
            <person name="Chhe C."/>
            <person name="Baramee S."/>
            <person name="Kosugi A."/>
        </authorList>
    </citation>
    <scope>NUCLEOTIDE SEQUENCE [LARGE SCALE GENOMIC DNA]</scope>
    <source>
        <strain evidence="2 3">LC2-13A</strain>
    </source>
</reference>
<dbReference type="EMBL" id="BOVJ01000014">
    <property type="protein sequence ID" value="GIQ61907.1"/>
    <property type="molecule type" value="Genomic_DNA"/>
</dbReference>
<accession>A0ABQ4N151</accession>
<dbReference type="PANTHER" id="PTHR43649">
    <property type="entry name" value="ARABINOSE-BINDING PROTEIN-RELATED"/>
    <property type="match status" value="1"/>
</dbReference>
<dbReference type="Proteomes" id="UP000680304">
    <property type="component" value="Unassembled WGS sequence"/>
</dbReference>
<evidence type="ECO:0000313" key="2">
    <source>
        <dbReference type="EMBL" id="GIQ61907.1"/>
    </source>
</evidence>
<feature type="chain" id="PRO_5045161190" evidence="1">
    <location>
        <begin position="30"/>
        <end position="444"/>
    </location>
</feature>
<dbReference type="InterPro" id="IPR006059">
    <property type="entry name" value="SBP"/>
</dbReference>
<proteinExistence type="predicted"/>
<dbReference type="InterPro" id="IPR050490">
    <property type="entry name" value="Bact_solute-bd_prot1"/>
</dbReference>
<dbReference type="PROSITE" id="PS51257">
    <property type="entry name" value="PROKAR_LIPOPROTEIN"/>
    <property type="match status" value="1"/>
</dbReference>
<dbReference type="PANTHER" id="PTHR43649:SF12">
    <property type="entry name" value="DIACETYLCHITOBIOSE BINDING PROTEIN DASA"/>
    <property type="match status" value="1"/>
</dbReference>
<keyword evidence="3" id="KW-1185">Reference proteome</keyword>
<sequence length="444" mass="48742">MKVNMKVKSKKRSLLLLAVVCAVSLVLQGCVSGESSGRSETGGGEAAGRPVELVFSTHWVGEDGKAGVVQKIVDDFNAQHEGKAKVRIDSIPDDDIYQDKMKTNLATDSLPDIFTFYYNPVESQRYYSSGKLLDLKPYMNDSWAQNMNEDVLSIGRFDDQLLAIPLDQMITPIFYNKSLFEAAGIDTFPQTWDDMIEAAEALKQNGVYAFAMGTGENAWSAMLLYSYIVSSIGGPDVMRNGLDDPAYVQAAELLRQLFAYAPKDAIGATYQQYASHYLNEKAAMIVNGPWMISEFMEKGGEALAAKMGVGTSPAAQNGKGKQGALISGVGWTMAAKKQEDEKRAEYAAKFIEFFTHPGNAKQIFLESGEIFESTNYSIEDGDPIDPISQEILKKLNEAPQTFDYFEGMTSSAVKIEFPAALSGLVLGEYTPEQFVDMLKKANSE</sequence>